<accession>A0A229P5D9</accession>
<organism evidence="1 2">
    <name type="scientific">Paenibacillus herberti</name>
    <dbReference type="NCBI Taxonomy" id="1619309"/>
    <lineage>
        <taxon>Bacteria</taxon>
        <taxon>Bacillati</taxon>
        <taxon>Bacillota</taxon>
        <taxon>Bacilli</taxon>
        <taxon>Bacillales</taxon>
        <taxon>Paenibacillaceae</taxon>
        <taxon>Paenibacillus</taxon>
    </lineage>
</organism>
<sequence>MLNKWHSYEAAKQLYMATGMEPTLQQVNQQLLGIETEALVDGMIEFYKSQGSGWRVPVVLQGAENRAGVQVGERGSRGTGEELGLLPRTDLEARSLDRQQRAGQSFLRVLDDLETKAELMRELGASTAALCYEYAAGQLRTALADA</sequence>
<evidence type="ECO:0000313" key="2">
    <source>
        <dbReference type="Proteomes" id="UP000215145"/>
    </source>
</evidence>
<protein>
    <submittedName>
        <fullName evidence="1">Uncharacterized protein</fullName>
    </submittedName>
</protein>
<evidence type="ECO:0000313" key="1">
    <source>
        <dbReference type="EMBL" id="OXM17338.1"/>
    </source>
</evidence>
<dbReference type="RefSeq" id="WP_089524413.1">
    <property type="nucleotide sequence ID" value="NZ_NMUQ01000001.1"/>
</dbReference>
<name>A0A229P5D9_9BACL</name>
<gene>
    <name evidence="1" type="ORF">CGZ75_12255</name>
</gene>
<dbReference type="OrthoDB" id="9933390at2"/>
<keyword evidence="2" id="KW-1185">Reference proteome</keyword>
<comment type="caution">
    <text evidence="1">The sequence shown here is derived from an EMBL/GenBank/DDBJ whole genome shotgun (WGS) entry which is preliminary data.</text>
</comment>
<dbReference type="AlphaFoldDB" id="A0A229P5D9"/>
<dbReference type="EMBL" id="NMUQ01000001">
    <property type="protein sequence ID" value="OXM17338.1"/>
    <property type="molecule type" value="Genomic_DNA"/>
</dbReference>
<proteinExistence type="predicted"/>
<dbReference type="Proteomes" id="UP000215145">
    <property type="component" value="Unassembled WGS sequence"/>
</dbReference>
<reference evidence="1 2" key="1">
    <citation type="submission" date="2017-07" db="EMBL/GenBank/DDBJ databases">
        <title>Paenibacillus herberti R33 genome sequencing and assembly.</title>
        <authorList>
            <person name="Su W."/>
        </authorList>
    </citation>
    <scope>NUCLEOTIDE SEQUENCE [LARGE SCALE GENOMIC DNA]</scope>
    <source>
        <strain evidence="1 2">R33</strain>
    </source>
</reference>